<keyword evidence="2" id="KW-1185">Reference proteome</keyword>
<evidence type="ECO:0008006" key="3">
    <source>
        <dbReference type="Google" id="ProtNLM"/>
    </source>
</evidence>
<evidence type="ECO:0000313" key="2">
    <source>
        <dbReference type="Proteomes" id="UP000031473"/>
    </source>
</evidence>
<dbReference type="STRING" id="266749.SAMN05421876_11117"/>
<protein>
    <recommendedName>
        <fullName evidence="3">SdiA-regulated family protein</fullName>
    </recommendedName>
</protein>
<dbReference type="RefSeq" id="WP_039353462.1">
    <property type="nucleotide sequence ID" value="NZ_FOLA01000011.1"/>
</dbReference>
<comment type="caution">
    <text evidence="1">The sequence shown here is derived from an EMBL/GenBank/DDBJ whole genome shotgun (WGS) entry which is preliminary data.</text>
</comment>
<name>A0A0C1D333_9FLAO</name>
<proteinExistence type="predicted"/>
<organism evidence="1 2">
    <name type="scientific">Kaistella jeonii</name>
    <dbReference type="NCBI Taxonomy" id="266749"/>
    <lineage>
        <taxon>Bacteria</taxon>
        <taxon>Pseudomonadati</taxon>
        <taxon>Bacteroidota</taxon>
        <taxon>Flavobacteriia</taxon>
        <taxon>Flavobacteriales</taxon>
        <taxon>Weeksellaceae</taxon>
        <taxon>Chryseobacterium group</taxon>
        <taxon>Kaistella</taxon>
    </lineage>
</organism>
<gene>
    <name evidence="1" type="ORF">OA86_11805</name>
</gene>
<evidence type="ECO:0000313" key="1">
    <source>
        <dbReference type="EMBL" id="KIA88200.1"/>
    </source>
</evidence>
<dbReference type="SUPFAM" id="SSF101898">
    <property type="entry name" value="NHL repeat"/>
    <property type="match status" value="1"/>
</dbReference>
<dbReference type="AlphaFoldDB" id="A0A0C1D333"/>
<dbReference type="Proteomes" id="UP000031473">
    <property type="component" value="Unassembled WGS sequence"/>
</dbReference>
<accession>A0A0C1D333</accession>
<sequence length="292" mass="33325">MIRACILFSLMSILSCSQNKIPVPNSETGTLEVLHKLPKILKESSGIALSEDQKNYWIIQDHGNTNTVYGLNFNAKIISEIDVKNTVNNDWEDITQDRNGFTYIGDFGNNDNERQNLAIYKVKLNSSQTETEVLQTTTFFYPEQTKFPPKKSDLLYDCEAFVVYDNNFYLFTKNRSKNFDGTFLVYKVLNKNGEGDAKLVGKLKIDGNFSEAAITSATINSKEDKIILLAHKNLYILSGFSPEDFTKTLIKKISLNHDSQKEALTFKDEKTLIIADERKDKDFGNLYQFKLE</sequence>
<dbReference type="EMBL" id="JSYL01000009">
    <property type="protein sequence ID" value="KIA88200.1"/>
    <property type="molecule type" value="Genomic_DNA"/>
</dbReference>
<reference evidence="1 2" key="1">
    <citation type="submission" date="2014-10" db="EMBL/GenBank/DDBJ databases">
        <title>Kaistella jeonii genome.</title>
        <authorList>
            <person name="Clayton J.T."/>
            <person name="Newman J.D."/>
        </authorList>
    </citation>
    <scope>NUCLEOTIDE SEQUENCE [LARGE SCALE GENOMIC DNA]</scope>
    <source>
        <strain evidence="1 2">DSM 17048</strain>
    </source>
</reference>
<dbReference type="PROSITE" id="PS51257">
    <property type="entry name" value="PROKAR_LIPOPROTEIN"/>
    <property type="match status" value="1"/>
</dbReference>
<dbReference type="OrthoDB" id="5599486at2"/>